<protein>
    <submittedName>
        <fullName evidence="1">Uncharacterized protein</fullName>
    </submittedName>
</protein>
<comment type="caution">
    <text evidence="1">The sequence shown here is derived from an EMBL/GenBank/DDBJ whole genome shotgun (WGS) entry which is preliminary data.</text>
</comment>
<organism evidence="1 2">
    <name type="scientific">candidate division WOR-1 bacterium RIFOXYC2_FULL_46_14</name>
    <dbReference type="NCBI Taxonomy" id="1802587"/>
    <lineage>
        <taxon>Bacteria</taxon>
        <taxon>Bacillati</taxon>
        <taxon>Saganbacteria</taxon>
    </lineage>
</organism>
<accession>A0A1F4U4G0</accession>
<evidence type="ECO:0000313" key="1">
    <source>
        <dbReference type="EMBL" id="OGC39865.1"/>
    </source>
</evidence>
<sequence length="270" mass="31059">MLIAFTASSFAAGVWVDTWNKGGYYATNGEKIGFNQLLGRSETRVGINLVGQGSQEVFFIGPYAAAIIVASQDSNYWTNNVATGYGLRVMPFVAYQPRGWADEWIKDVKLFGEVLELSFLKDESTAKTNKVPTTDKRFGLDLYHEWNQQTPDPAYPWVTVWTNLSYRTTDFYQYPDGFKTYRVSYEQRTGFYLPNKTIKPYLRTDFNIAGKPEPWLNNILVGPGIQVEPIADQKLSFYLEMLSIIWYKEPDSSRPKSDIRFGVEYRLYQK</sequence>
<dbReference type="EMBL" id="MEUJ01000005">
    <property type="protein sequence ID" value="OGC39865.1"/>
    <property type="molecule type" value="Genomic_DNA"/>
</dbReference>
<reference evidence="1 2" key="1">
    <citation type="journal article" date="2016" name="Nat. Commun.">
        <title>Thousands of microbial genomes shed light on interconnected biogeochemical processes in an aquifer system.</title>
        <authorList>
            <person name="Anantharaman K."/>
            <person name="Brown C.T."/>
            <person name="Hug L.A."/>
            <person name="Sharon I."/>
            <person name="Castelle C.J."/>
            <person name="Probst A.J."/>
            <person name="Thomas B.C."/>
            <person name="Singh A."/>
            <person name="Wilkins M.J."/>
            <person name="Karaoz U."/>
            <person name="Brodie E.L."/>
            <person name="Williams K.H."/>
            <person name="Hubbard S.S."/>
            <person name="Banfield J.F."/>
        </authorList>
    </citation>
    <scope>NUCLEOTIDE SEQUENCE [LARGE SCALE GENOMIC DNA]</scope>
</reference>
<name>A0A1F4U4G0_UNCSA</name>
<dbReference type="AlphaFoldDB" id="A0A1F4U4G0"/>
<proteinExistence type="predicted"/>
<dbReference type="Proteomes" id="UP000179242">
    <property type="component" value="Unassembled WGS sequence"/>
</dbReference>
<gene>
    <name evidence="1" type="ORF">A2438_05040</name>
</gene>
<evidence type="ECO:0000313" key="2">
    <source>
        <dbReference type="Proteomes" id="UP000179242"/>
    </source>
</evidence>